<dbReference type="OMA" id="MILHDAQ"/>
<dbReference type="SMART" id="SM00175">
    <property type="entry name" value="RAB"/>
    <property type="match status" value="1"/>
</dbReference>
<dbReference type="PANTHER" id="PTHR47978">
    <property type="match status" value="1"/>
</dbReference>
<dbReference type="SMART" id="SM00174">
    <property type="entry name" value="RHO"/>
    <property type="match status" value="1"/>
</dbReference>
<protein>
    <submittedName>
        <fullName evidence="2">Ras-related protein rabf2b</fullName>
    </submittedName>
</protein>
<dbReference type="InterPro" id="IPR005225">
    <property type="entry name" value="Small_GTP-bd"/>
</dbReference>
<dbReference type="InterPro" id="IPR001806">
    <property type="entry name" value="Small_GTPase"/>
</dbReference>
<evidence type="ECO:0000313" key="2">
    <source>
        <dbReference type="EMBL" id="KAJ5073521.1"/>
    </source>
</evidence>
<keyword evidence="3" id="KW-1185">Reference proteome</keyword>
<dbReference type="PROSITE" id="PS51419">
    <property type="entry name" value="RAB"/>
    <property type="match status" value="1"/>
</dbReference>
<sequence>MSINIPNATKLVILGHTGVGKTSLALRFTQGEFVDCQLSTIGAQCITKSVELPDNQINFAIWDTAGQERFHSLAPIYYRNARAAIVVYDITQKQSYEIAQRWVEEMQQQGDKKIIISLVGNKSDLSESREVKMKIAQQYAQENNLLFLETSAKTGEHVEDLFFKIAEMIPDSNPPTIEPTQKTNELKTITLGETLTPIITEKKKTGCC</sequence>
<dbReference type="SMART" id="SM00177">
    <property type="entry name" value="ARF"/>
    <property type="match status" value="1"/>
</dbReference>
<dbReference type="SMART" id="SM00173">
    <property type="entry name" value="RAS"/>
    <property type="match status" value="1"/>
</dbReference>
<evidence type="ECO:0000313" key="3">
    <source>
        <dbReference type="Proteomes" id="UP001149090"/>
    </source>
</evidence>
<organism evidence="2 3">
    <name type="scientific">Anaeramoeba ignava</name>
    <name type="common">Anaerobic marine amoeba</name>
    <dbReference type="NCBI Taxonomy" id="1746090"/>
    <lineage>
        <taxon>Eukaryota</taxon>
        <taxon>Metamonada</taxon>
        <taxon>Anaeramoebidae</taxon>
        <taxon>Anaeramoeba</taxon>
    </lineage>
</organism>
<dbReference type="SUPFAM" id="SSF52540">
    <property type="entry name" value="P-loop containing nucleoside triphosphate hydrolases"/>
    <property type="match status" value="1"/>
</dbReference>
<dbReference type="AlphaFoldDB" id="A0A9Q0LHM3"/>
<dbReference type="OrthoDB" id="63533at2759"/>
<dbReference type="FunFam" id="3.40.50.300:FF:000823">
    <property type="entry name" value="Small GTPase RAB, putative"/>
    <property type="match status" value="1"/>
</dbReference>
<keyword evidence="1" id="KW-0547">Nucleotide-binding</keyword>
<comment type="caution">
    <text evidence="2">The sequence shown here is derived from an EMBL/GenBank/DDBJ whole genome shotgun (WGS) entry which is preliminary data.</text>
</comment>
<dbReference type="InterPro" id="IPR027417">
    <property type="entry name" value="P-loop_NTPase"/>
</dbReference>
<reference evidence="2" key="1">
    <citation type="submission" date="2022-10" db="EMBL/GenBank/DDBJ databases">
        <title>Novel sulphate-reducing endosymbionts in the free-living metamonad Anaeramoeba.</title>
        <authorList>
            <person name="Jerlstrom-Hultqvist J."/>
            <person name="Cepicka I."/>
            <person name="Gallot-Lavallee L."/>
            <person name="Salas-Leiva D."/>
            <person name="Curtis B.A."/>
            <person name="Zahonova K."/>
            <person name="Pipaliya S."/>
            <person name="Dacks J."/>
            <person name="Roger A.J."/>
        </authorList>
    </citation>
    <scope>NUCLEOTIDE SEQUENCE</scope>
    <source>
        <strain evidence="2">BMAN</strain>
    </source>
</reference>
<name>A0A9Q0LHM3_ANAIG</name>
<proteinExistence type="predicted"/>
<accession>A0A9Q0LHM3</accession>
<dbReference type="Gene3D" id="3.40.50.300">
    <property type="entry name" value="P-loop containing nucleotide triphosphate hydrolases"/>
    <property type="match status" value="1"/>
</dbReference>
<dbReference type="PRINTS" id="PR00449">
    <property type="entry name" value="RASTRNSFRMNG"/>
</dbReference>
<dbReference type="SMART" id="SM00176">
    <property type="entry name" value="RAN"/>
    <property type="match status" value="1"/>
</dbReference>
<gene>
    <name evidence="2" type="ORF">M0811_08638</name>
</gene>
<dbReference type="Proteomes" id="UP001149090">
    <property type="component" value="Unassembled WGS sequence"/>
</dbReference>
<dbReference type="EMBL" id="JAPDFW010000074">
    <property type="protein sequence ID" value="KAJ5073521.1"/>
    <property type="molecule type" value="Genomic_DNA"/>
</dbReference>
<dbReference type="PROSITE" id="PS51421">
    <property type="entry name" value="RAS"/>
    <property type="match status" value="1"/>
</dbReference>
<dbReference type="GO" id="GO:0003924">
    <property type="term" value="F:GTPase activity"/>
    <property type="evidence" value="ECO:0007669"/>
    <property type="project" value="InterPro"/>
</dbReference>
<dbReference type="CDD" id="cd01860">
    <property type="entry name" value="Rab5_related"/>
    <property type="match status" value="1"/>
</dbReference>
<dbReference type="Pfam" id="PF00071">
    <property type="entry name" value="Ras"/>
    <property type="match status" value="1"/>
</dbReference>
<dbReference type="NCBIfam" id="TIGR00231">
    <property type="entry name" value="small_GTP"/>
    <property type="match status" value="1"/>
</dbReference>
<dbReference type="GO" id="GO:0005525">
    <property type="term" value="F:GTP binding"/>
    <property type="evidence" value="ECO:0007669"/>
    <property type="project" value="InterPro"/>
</dbReference>
<evidence type="ECO:0000256" key="1">
    <source>
        <dbReference type="ARBA" id="ARBA00022741"/>
    </source>
</evidence>